<reference evidence="11 12" key="1">
    <citation type="journal article" date="2018" name="PLoS Genet.">
        <title>Population sequencing reveals clonal diversity and ancestral inbreeding in the grapevine cultivar Chardonnay.</title>
        <authorList>
            <person name="Roach M.J."/>
            <person name="Johnson D.L."/>
            <person name="Bohlmann J."/>
            <person name="van Vuuren H.J."/>
            <person name="Jones S.J."/>
            <person name="Pretorius I.S."/>
            <person name="Schmidt S.A."/>
            <person name="Borneman A.R."/>
        </authorList>
    </citation>
    <scope>NUCLEOTIDE SEQUENCE [LARGE SCALE GENOMIC DNA]</scope>
    <source>
        <strain evidence="12">cv. Chardonnay</strain>
        <tissue evidence="11">Leaf</tissue>
    </source>
</reference>
<dbReference type="InterPro" id="IPR013103">
    <property type="entry name" value="RVT_2"/>
</dbReference>
<dbReference type="GO" id="GO:0004519">
    <property type="term" value="F:endonuclease activity"/>
    <property type="evidence" value="ECO:0007669"/>
    <property type="project" value="UniProtKB-KW"/>
</dbReference>
<name>A0A438F0E0_VITVI</name>
<dbReference type="PROSITE" id="PS50994">
    <property type="entry name" value="INTEGRASE"/>
    <property type="match status" value="1"/>
</dbReference>
<dbReference type="GO" id="GO:0003676">
    <property type="term" value="F:nucleic acid binding"/>
    <property type="evidence" value="ECO:0007669"/>
    <property type="project" value="InterPro"/>
</dbReference>
<feature type="domain" description="Integrase catalytic" evidence="10">
    <location>
        <begin position="705"/>
        <end position="884"/>
    </location>
</feature>
<evidence type="ECO:0000313" key="11">
    <source>
        <dbReference type="EMBL" id="RVW53406.1"/>
    </source>
</evidence>
<evidence type="ECO:0000256" key="8">
    <source>
        <dbReference type="SAM" id="MobiDB-lite"/>
    </source>
</evidence>
<organism evidence="11 12">
    <name type="scientific">Vitis vinifera</name>
    <name type="common">Grape</name>
    <dbReference type="NCBI Taxonomy" id="29760"/>
    <lineage>
        <taxon>Eukaryota</taxon>
        <taxon>Viridiplantae</taxon>
        <taxon>Streptophyta</taxon>
        <taxon>Embryophyta</taxon>
        <taxon>Tracheophyta</taxon>
        <taxon>Spermatophyta</taxon>
        <taxon>Magnoliopsida</taxon>
        <taxon>eudicotyledons</taxon>
        <taxon>Gunneridae</taxon>
        <taxon>Pentapetalae</taxon>
        <taxon>rosids</taxon>
        <taxon>Vitales</taxon>
        <taxon>Vitaceae</taxon>
        <taxon>Viteae</taxon>
        <taxon>Vitis</taxon>
    </lineage>
</organism>
<evidence type="ECO:0000256" key="9">
    <source>
        <dbReference type="SAM" id="SignalP"/>
    </source>
</evidence>
<feature type="compositionally biased region" description="Polar residues" evidence="8">
    <location>
        <begin position="1437"/>
        <end position="1446"/>
    </location>
</feature>
<dbReference type="InterPro" id="IPR043128">
    <property type="entry name" value="Rev_trsase/Diguanyl_cyclase"/>
</dbReference>
<evidence type="ECO:0000256" key="2">
    <source>
        <dbReference type="ARBA" id="ARBA00022679"/>
    </source>
</evidence>
<keyword evidence="5" id="KW-0255">Endonuclease</keyword>
<keyword evidence="1" id="KW-0645">Protease</keyword>
<evidence type="ECO:0000256" key="1">
    <source>
        <dbReference type="ARBA" id="ARBA00022670"/>
    </source>
</evidence>
<dbReference type="InterPro" id="IPR036397">
    <property type="entry name" value="RNaseH_sf"/>
</dbReference>
<dbReference type="GO" id="GO:0008233">
    <property type="term" value="F:peptidase activity"/>
    <property type="evidence" value="ECO:0007669"/>
    <property type="project" value="UniProtKB-KW"/>
</dbReference>
<dbReference type="InterPro" id="IPR012337">
    <property type="entry name" value="RNaseH-like_sf"/>
</dbReference>
<feature type="region of interest" description="Disordered" evidence="8">
    <location>
        <begin position="1426"/>
        <end position="1446"/>
    </location>
</feature>
<evidence type="ECO:0000313" key="12">
    <source>
        <dbReference type="Proteomes" id="UP000288805"/>
    </source>
</evidence>
<dbReference type="InterPro" id="IPR043502">
    <property type="entry name" value="DNA/RNA_pol_sf"/>
</dbReference>
<keyword evidence="9" id="KW-0732">Signal</keyword>
<dbReference type="PANTHER" id="PTHR47481:SF22">
    <property type="entry name" value="RETROTRANSPOSON GAG DOMAIN-CONTAINING PROTEIN"/>
    <property type="match status" value="1"/>
</dbReference>
<accession>A0A438F0E0</accession>
<keyword evidence="7" id="KW-0695">RNA-directed DNA polymerase</keyword>
<evidence type="ECO:0000256" key="7">
    <source>
        <dbReference type="ARBA" id="ARBA00022918"/>
    </source>
</evidence>
<keyword evidence="6" id="KW-0378">Hydrolase</keyword>
<dbReference type="Pfam" id="PF17919">
    <property type="entry name" value="RT_RNaseH_2"/>
    <property type="match status" value="1"/>
</dbReference>
<feature type="region of interest" description="Disordered" evidence="8">
    <location>
        <begin position="274"/>
        <end position="294"/>
    </location>
</feature>
<feature type="signal peptide" evidence="9">
    <location>
        <begin position="1"/>
        <end position="20"/>
    </location>
</feature>
<evidence type="ECO:0000256" key="5">
    <source>
        <dbReference type="ARBA" id="ARBA00022759"/>
    </source>
</evidence>
<dbReference type="Pfam" id="PF13976">
    <property type="entry name" value="gag_pre-integrs"/>
    <property type="match status" value="1"/>
</dbReference>
<dbReference type="CDD" id="cd00303">
    <property type="entry name" value="retropepsin_like"/>
    <property type="match status" value="1"/>
</dbReference>
<keyword evidence="3" id="KW-0548">Nucleotidyltransferase</keyword>
<feature type="region of interest" description="Disordered" evidence="8">
    <location>
        <begin position="512"/>
        <end position="575"/>
    </location>
</feature>
<dbReference type="Pfam" id="PF14223">
    <property type="entry name" value="Retrotran_gag_2"/>
    <property type="match status" value="1"/>
</dbReference>
<feature type="region of interest" description="Disordered" evidence="8">
    <location>
        <begin position="1314"/>
        <end position="1336"/>
    </location>
</feature>
<dbReference type="Pfam" id="PF25597">
    <property type="entry name" value="SH3_retrovirus"/>
    <property type="match status" value="1"/>
</dbReference>
<dbReference type="PANTHER" id="PTHR47481">
    <property type="match status" value="1"/>
</dbReference>
<evidence type="ECO:0000256" key="4">
    <source>
        <dbReference type="ARBA" id="ARBA00022722"/>
    </source>
</evidence>
<dbReference type="SUPFAM" id="SSF53098">
    <property type="entry name" value="Ribonuclease H-like"/>
    <property type="match status" value="1"/>
</dbReference>
<gene>
    <name evidence="11" type="primary">RE2_1075</name>
    <name evidence="11" type="ORF">CK203_084997</name>
</gene>
<keyword evidence="2" id="KW-0808">Transferase</keyword>
<evidence type="ECO:0000256" key="3">
    <source>
        <dbReference type="ARBA" id="ARBA00022695"/>
    </source>
</evidence>
<keyword evidence="4" id="KW-0540">Nuclease</keyword>
<dbReference type="InterPro" id="IPR025724">
    <property type="entry name" value="GAG-pre-integrase_dom"/>
</dbReference>
<dbReference type="InterPro" id="IPR057670">
    <property type="entry name" value="SH3_retrovirus"/>
</dbReference>
<feature type="chain" id="PRO_5019548311" evidence="9">
    <location>
        <begin position="21"/>
        <end position="1517"/>
    </location>
</feature>
<dbReference type="Gene3D" id="3.10.10.10">
    <property type="entry name" value="HIV Type 1 Reverse Transcriptase, subunit A, domain 1"/>
    <property type="match status" value="1"/>
</dbReference>
<proteinExistence type="predicted"/>
<sequence>MEVPTIFLMSLWLSARLCSTQDKPLMVAVADGTKLASTATCKQLVWSMQDKEFKANMRLIPLGGCDMVLGIQWLAQLGPILWDFKNLWMEFRWDGRRVVLLGTTSITYESPKEVVVEEMLEELQGLLNKYEGYHQIRVHPDDIHKTAFQTHEGHYEFLVMPFGLTNAPSIFQGVETDPTKIECMTQWPIPNSLKSLRGFLGLTDDAFNNLKTTMCRAPILAMPNFQKEFKIECDAAGGGIGAVLSQEGRPVAYLSKGLSPKHLGMSVYGKIDDSSRMPSSTHSSDLHLPSSSTSSPVSLSLNHALPIKLDRNNYILWKTQMENVVYANGFEEYIDCTKPCPPQELHTGELNPDFVQWRRFDRMVLSWLYSTLTPDIMGQIVGFQTSHDAWMALHKIFSASSKARILQLRLEFQIAKKGADPMLEYILKIKTISDNLAAIGEPVKETDHILQLLGGLGSEYNSIVASLTAREDDLSLHSVHSILLTHEQRLNHQHTSSADLPFVAAHIVVAPSTQHPRPHHPRFQSPQPRFQSHYSGNHQHVPFSHTRPHNRPHNRPANKSSSSAPHRPPHLPTRPQCQLCGKFGHTVVKCYHRFDITYQGTSGVSSSQDSSPLQAMLAAAPNHQDSWFFDTGATHHLSHSAQTLSNVQPYSGADQVTIGDGHSLPILNTDQVTKQTLLKGWLRDGLYEFPSSSSTHAFVSTNSVSALTPDAIWHSRLGHPAAPILSKALASCNPSVSFQINKIAPCKICPLAKSHSLPYSLSSSHASQPLALIHTDLWVLLLLLPHQVHGIFFFSLMIIPAFKPYLEAHGIVHQFSCPHTPQQNGRAERKIRHLVETGMALLAQSFLPSKYWSFAFQTSVYLINLLPAKLLNFQSPLQVLFHKIPNYHHLRVFGCLCFPSLRPYNHHKLSYRSTACVFLGYASAHKGYICLDVSTNRLYISRDVLFHESSFPFQSIPAHSPLPQHTPLTSALINPPLLSTSSPSTVSFPVPTSSTNCTSTSDSLPPLLQVPFAPTPSPTLSSSPSPLNTHPMVTRAKSGIHKKKSFLIQTTSEPHTYSQASKSEPWVQAMQHEYQALLRNHTWSLVSPPPSAHIVGCRWIYKLKYLPNGSVERHKARLVAQGFTQTPGVDYFDTFSPVVKPCTIRLILALAVSFQWPIRQLDVENAFLNGDLQEEVFMAQPQGFVHPQYPHYVCKLHKALYGLKQAPRAWFQKLRVALVDYDFQSSRADTSLFTHHTASDILILLVYVDDILVTGSNPKLVSHFISYLHEKFALRDLGPLSYFLGIQAQQQGSVLHLNQQKYIADLLHRTQMEASKPAPTPGSLGRTLSQSDGVPLPDPSEYRRIVGALQYVTLTRPDIDFAVNKACQFMAKPSDVHWDIVMLTGPPVQMIAEAPVDIVSSSAQISSHGPPPNNAYLRSKLTVTSPPMSLRGDDNQTDSNLTSSPTVVTEQPFQKWRPYLIGRHFKIYTDHFSLKNGKENKVVDLLSRMNEPSEKAIVMTISFPLTDWVEQLMQEWQ</sequence>
<protein>
    <submittedName>
        <fullName evidence="11">Retrovirus-related Pol polyprotein from transposon RE2</fullName>
    </submittedName>
</protein>
<comment type="caution">
    <text evidence="11">The sequence shown here is derived from an EMBL/GenBank/DDBJ whole genome shotgun (WGS) entry which is preliminary data.</text>
</comment>
<dbReference type="Pfam" id="PF07727">
    <property type="entry name" value="RVT_2"/>
    <property type="match status" value="1"/>
</dbReference>
<dbReference type="InterPro" id="IPR041577">
    <property type="entry name" value="RT_RNaseH_2"/>
</dbReference>
<dbReference type="InterPro" id="IPR001584">
    <property type="entry name" value="Integrase_cat-core"/>
</dbReference>
<evidence type="ECO:0000259" key="10">
    <source>
        <dbReference type="PROSITE" id="PS50994"/>
    </source>
</evidence>
<dbReference type="GO" id="GO:0003964">
    <property type="term" value="F:RNA-directed DNA polymerase activity"/>
    <property type="evidence" value="ECO:0007669"/>
    <property type="project" value="UniProtKB-KW"/>
</dbReference>
<feature type="compositionally biased region" description="Low complexity" evidence="8">
    <location>
        <begin position="279"/>
        <end position="294"/>
    </location>
</feature>
<feature type="compositionally biased region" description="Basic residues" evidence="8">
    <location>
        <begin position="546"/>
        <end position="556"/>
    </location>
</feature>
<dbReference type="SUPFAM" id="SSF56672">
    <property type="entry name" value="DNA/RNA polymerases"/>
    <property type="match status" value="2"/>
</dbReference>
<dbReference type="GO" id="GO:0006508">
    <property type="term" value="P:proteolysis"/>
    <property type="evidence" value="ECO:0007669"/>
    <property type="project" value="UniProtKB-KW"/>
</dbReference>
<dbReference type="EMBL" id="QGNW01001147">
    <property type="protein sequence ID" value="RVW53406.1"/>
    <property type="molecule type" value="Genomic_DNA"/>
</dbReference>
<dbReference type="GO" id="GO:0015074">
    <property type="term" value="P:DNA integration"/>
    <property type="evidence" value="ECO:0007669"/>
    <property type="project" value="InterPro"/>
</dbReference>
<dbReference type="FunFam" id="3.10.10.10:FF:000007">
    <property type="entry name" value="Retrovirus-related Pol polyprotein from transposon 17.6-like Protein"/>
    <property type="match status" value="1"/>
</dbReference>
<dbReference type="Proteomes" id="UP000288805">
    <property type="component" value="Unassembled WGS sequence"/>
</dbReference>
<dbReference type="Gene3D" id="3.30.70.270">
    <property type="match status" value="1"/>
</dbReference>
<evidence type="ECO:0000256" key="6">
    <source>
        <dbReference type="ARBA" id="ARBA00022801"/>
    </source>
</evidence>
<dbReference type="Gene3D" id="3.30.420.10">
    <property type="entry name" value="Ribonuclease H-like superfamily/Ribonuclease H"/>
    <property type="match status" value="1"/>
</dbReference>
<feature type="compositionally biased region" description="Polar residues" evidence="8">
    <location>
        <begin position="524"/>
        <end position="538"/>
    </location>
</feature>